<reference evidence="11 12" key="1">
    <citation type="submission" date="2020-02" db="EMBL/GenBank/DDBJ databases">
        <title>Relaxed selection underlies rapid genomic changes in the transitions from sociality to social parasitism in ants.</title>
        <authorList>
            <person name="Bi X."/>
        </authorList>
    </citation>
    <scope>NUCLEOTIDE SEQUENCE [LARGE SCALE GENOMIC DNA]</scope>
    <source>
        <strain evidence="11">BGI-DK2014b</strain>
        <tissue evidence="11">Whole body</tissue>
    </source>
</reference>
<evidence type="ECO:0000256" key="4">
    <source>
        <dbReference type="ARBA" id="ARBA00022692"/>
    </source>
</evidence>
<dbReference type="GO" id="GO:0016020">
    <property type="term" value="C:membrane"/>
    <property type="evidence" value="ECO:0007669"/>
    <property type="project" value="UniProtKB-SubCell"/>
</dbReference>
<dbReference type="InterPro" id="IPR003945">
    <property type="entry name" value="NU5C-like"/>
</dbReference>
<proteinExistence type="predicted"/>
<feature type="transmembrane region" description="Helical" evidence="9">
    <location>
        <begin position="64"/>
        <end position="83"/>
    </location>
</feature>
<comment type="caution">
    <text evidence="11">The sequence shown here is derived from an EMBL/GenBank/DDBJ whole genome shotgun (WGS) entry which is preliminary data.</text>
</comment>
<evidence type="ECO:0000256" key="1">
    <source>
        <dbReference type="ARBA" id="ARBA00003257"/>
    </source>
</evidence>
<dbReference type="EC" id="7.1.1.2" evidence="3"/>
<feature type="transmembrane region" description="Helical" evidence="9">
    <location>
        <begin position="128"/>
        <end position="153"/>
    </location>
</feature>
<keyword evidence="4 9" id="KW-0812">Transmembrane</keyword>
<keyword evidence="5 9" id="KW-1133">Transmembrane helix</keyword>
<dbReference type="PANTHER" id="PTHR42829">
    <property type="entry name" value="NADH-UBIQUINONE OXIDOREDUCTASE CHAIN 5"/>
    <property type="match status" value="1"/>
</dbReference>
<feature type="non-terminal residue" evidence="11">
    <location>
        <position position="179"/>
    </location>
</feature>
<evidence type="ECO:0000256" key="5">
    <source>
        <dbReference type="ARBA" id="ARBA00022989"/>
    </source>
</evidence>
<evidence type="ECO:0000256" key="6">
    <source>
        <dbReference type="ARBA" id="ARBA00023136"/>
    </source>
</evidence>
<dbReference type="GO" id="GO:0015990">
    <property type="term" value="P:electron transport coupled proton transport"/>
    <property type="evidence" value="ECO:0007669"/>
    <property type="project" value="TreeGrafter"/>
</dbReference>
<dbReference type="PANTHER" id="PTHR42829:SF2">
    <property type="entry name" value="NADH-UBIQUINONE OXIDOREDUCTASE CHAIN 5"/>
    <property type="match status" value="1"/>
</dbReference>
<feature type="transmembrane region" description="Helical" evidence="9">
    <location>
        <begin position="14"/>
        <end position="33"/>
    </location>
</feature>
<name>A0A836K641_9HYME</name>
<sequence length="179" mass="21037">MILLIMLTDITKRIQIVFFSIITIFISGIMANLENNLKEIIVLSILSQLGLIMIILSFEFRLIAYYHLLVDAIFKSMLFITAGTVIHSMKNTQYIRLLGNLNEVILYVIIRLLISSIALRNVSFRNKYIVNMFILIIISLLLSYSVQLFYYLFFNRRLKFYRYINIKEDILINVPIIII</sequence>
<dbReference type="InterPro" id="IPR001750">
    <property type="entry name" value="ND/Mrp_TM"/>
</dbReference>
<accession>A0A836K641</accession>
<dbReference type="GO" id="GO:0042773">
    <property type="term" value="P:ATP synthesis coupled electron transport"/>
    <property type="evidence" value="ECO:0007669"/>
    <property type="project" value="InterPro"/>
</dbReference>
<comment type="function">
    <text evidence="1">Core subunit of the mitochondrial membrane respiratory chain NADH dehydrogenase (Complex I) that is believed to belong to the minimal assembly required for catalysis. Complex I functions in the transfer of electrons from NADH to the respiratory chain. The immediate electron acceptor for the enzyme is believed to be ubiquinone.</text>
</comment>
<comment type="catalytic activity">
    <reaction evidence="8">
        <text>a ubiquinone + NADH + 5 H(+)(in) = a ubiquinol + NAD(+) + 4 H(+)(out)</text>
        <dbReference type="Rhea" id="RHEA:29091"/>
        <dbReference type="Rhea" id="RHEA-COMP:9565"/>
        <dbReference type="Rhea" id="RHEA-COMP:9566"/>
        <dbReference type="ChEBI" id="CHEBI:15378"/>
        <dbReference type="ChEBI" id="CHEBI:16389"/>
        <dbReference type="ChEBI" id="CHEBI:17976"/>
        <dbReference type="ChEBI" id="CHEBI:57540"/>
        <dbReference type="ChEBI" id="CHEBI:57945"/>
        <dbReference type="EC" id="7.1.1.2"/>
    </reaction>
</comment>
<evidence type="ECO:0000313" key="12">
    <source>
        <dbReference type="Proteomes" id="UP000670152"/>
    </source>
</evidence>
<evidence type="ECO:0000313" key="11">
    <source>
        <dbReference type="EMBL" id="KAG5343929.1"/>
    </source>
</evidence>
<feature type="transmembrane region" description="Helical" evidence="9">
    <location>
        <begin position="104"/>
        <end position="122"/>
    </location>
</feature>
<keyword evidence="12" id="KW-1185">Reference proteome</keyword>
<dbReference type="EMBL" id="JAANIB010001486">
    <property type="protein sequence ID" value="KAG5343929.1"/>
    <property type="molecule type" value="Genomic_DNA"/>
</dbReference>
<feature type="domain" description="NADH:quinone oxidoreductase/Mrp antiporter transmembrane" evidence="10">
    <location>
        <begin position="4"/>
        <end position="121"/>
    </location>
</feature>
<dbReference type="Proteomes" id="UP000670152">
    <property type="component" value="Unassembled WGS sequence"/>
</dbReference>
<evidence type="ECO:0000259" key="10">
    <source>
        <dbReference type="Pfam" id="PF00361"/>
    </source>
</evidence>
<gene>
    <name evidence="11" type="primary">Nd5_4</name>
    <name evidence="11" type="ORF">G6Z77_0000892</name>
</gene>
<dbReference type="OrthoDB" id="2686308at2759"/>
<protein>
    <recommendedName>
        <fullName evidence="3">NADH:ubiquinone reductase (H(+)-translocating)</fullName>
        <ecNumber evidence="3">7.1.1.2</ecNumber>
    </recommendedName>
    <alternativeName>
        <fullName evidence="7">NADH dehydrogenase subunit 5</fullName>
    </alternativeName>
</protein>
<organism evidence="11 12">
    <name type="scientific">Acromyrmex heyeri</name>
    <dbReference type="NCBI Taxonomy" id="230685"/>
    <lineage>
        <taxon>Eukaryota</taxon>
        <taxon>Metazoa</taxon>
        <taxon>Ecdysozoa</taxon>
        <taxon>Arthropoda</taxon>
        <taxon>Hexapoda</taxon>
        <taxon>Insecta</taxon>
        <taxon>Pterygota</taxon>
        <taxon>Neoptera</taxon>
        <taxon>Endopterygota</taxon>
        <taxon>Hymenoptera</taxon>
        <taxon>Apocrita</taxon>
        <taxon>Aculeata</taxon>
        <taxon>Formicoidea</taxon>
        <taxon>Formicidae</taxon>
        <taxon>Myrmicinae</taxon>
        <taxon>Acromyrmex</taxon>
    </lineage>
</organism>
<feature type="non-terminal residue" evidence="11">
    <location>
        <position position="1"/>
    </location>
</feature>
<evidence type="ECO:0000256" key="2">
    <source>
        <dbReference type="ARBA" id="ARBA00004141"/>
    </source>
</evidence>
<keyword evidence="6 9" id="KW-0472">Membrane</keyword>
<evidence type="ECO:0000256" key="8">
    <source>
        <dbReference type="ARBA" id="ARBA00049551"/>
    </source>
</evidence>
<comment type="subcellular location">
    <subcellularLocation>
        <location evidence="2">Membrane</location>
        <topology evidence="2">Multi-pass membrane protein</topology>
    </subcellularLocation>
</comment>
<dbReference type="GO" id="GO:0003954">
    <property type="term" value="F:NADH dehydrogenase activity"/>
    <property type="evidence" value="ECO:0007669"/>
    <property type="project" value="TreeGrafter"/>
</dbReference>
<evidence type="ECO:0000256" key="3">
    <source>
        <dbReference type="ARBA" id="ARBA00012944"/>
    </source>
</evidence>
<evidence type="ECO:0000256" key="7">
    <source>
        <dbReference type="ARBA" id="ARBA00031027"/>
    </source>
</evidence>
<evidence type="ECO:0000256" key="9">
    <source>
        <dbReference type="SAM" id="Phobius"/>
    </source>
</evidence>
<dbReference type="Pfam" id="PF00361">
    <property type="entry name" value="Proton_antipo_M"/>
    <property type="match status" value="1"/>
</dbReference>
<dbReference type="AlphaFoldDB" id="A0A836K641"/>
<dbReference type="GO" id="GO:0008137">
    <property type="term" value="F:NADH dehydrogenase (ubiquinone) activity"/>
    <property type="evidence" value="ECO:0007669"/>
    <property type="project" value="UniProtKB-EC"/>
</dbReference>
<feature type="transmembrane region" description="Helical" evidence="9">
    <location>
        <begin position="40"/>
        <end position="58"/>
    </location>
</feature>